<protein>
    <recommendedName>
        <fullName evidence="3">Methyltransferase small domain-containing protein</fullName>
    </recommendedName>
</protein>
<keyword evidence="2" id="KW-1185">Reference proteome</keyword>
<comment type="caution">
    <text evidence="1">The sequence shown here is derived from an EMBL/GenBank/DDBJ whole genome shotgun (WGS) entry which is preliminary data.</text>
</comment>
<evidence type="ECO:0000313" key="1">
    <source>
        <dbReference type="EMBL" id="EPS64603.1"/>
    </source>
</evidence>
<dbReference type="SUPFAM" id="SSF53335">
    <property type="entry name" value="S-adenosyl-L-methionine-dependent methyltransferases"/>
    <property type="match status" value="1"/>
</dbReference>
<dbReference type="AlphaFoldDB" id="S8DNL5"/>
<feature type="non-terminal residue" evidence="1">
    <location>
        <position position="184"/>
    </location>
</feature>
<dbReference type="Gene3D" id="3.40.50.150">
    <property type="entry name" value="Vaccinia Virus protein VP39"/>
    <property type="match status" value="1"/>
</dbReference>
<sequence length="184" mass="20572">PLHLRPPSFRATVSDLKIWHQWANNQASAFSDLDKGPDPDLLRREINWLIQDALETPDLILSSNRDGDAASLRTSLADLYELWRQRIEERRPFQYLVGCERWRDLVLCVEEGVLIPRPETEMIVDLVADAVNGNEDLKEGFWADLGTGSGALAIGLILNSGCFRVIATDISAVAISVASFNVER</sequence>
<dbReference type="PANTHER" id="PTHR47441:SF3">
    <property type="entry name" value="RELEASE FACTOR GLUTAMINE METHYLTRANSFERASE"/>
    <property type="match status" value="1"/>
</dbReference>
<dbReference type="Pfam" id="PF06325">
    <property type="entry name" value="PrmA"/>
    <property type="match status" value="1"/>
</dbReference>
<dbReference type="OrthoDB" id="269872at2759"/>
<dbReference type="EMBL" id="AUSU01004717">
    <property type="protein sequence ID" value="EPS64603.1"/>
    <property type="molecule type" value="Genomic_DNA"/>
</dbReference>
<dbReference type="CDD" id="cd02440">
    <property type="entry name" value="AdoMet_MTases"/>
    <property type="match status" value="1"/>
</dbReference>
<dbReference type="Proteomes" id="UP000015453">
    <property type="component" value="Unassembled WGS sequence"/>
</dbReference>
<dbReference type="InterPro" id="IPR029063">
    <property type="entry name" value="SAM-dependent_MTases_sf"/>
</dbReference>
<feature type="non-terminal residue" evidence="1">
    <location>
        <position position="1"/>
    </location>
</feature>
<organism evidence="1 2">
    <name type="scientific">Genlisea aurea</name>
    <dbReference type="NCBI Taxonomy" id="192259"/>
    <lineage>
        <taxon>Eukaryota</taxon>
        <taxon>Viridiplantae</taxon>
        <taxon>Streptophyta</taxon>
        <taxon>Embryophyta</taxon>
        <taxon>Tracheophyta</taxon>
        <taxon>Spermatophyta</taxon>
        <taxon>Magnoliopsida</taxon>
        <taxon>eudicotyledons</taxon>
        <taxon>Gunneridae</taxon>
        <taxon>Pentapetalae</taxon>
        <taxon>asterids</taxon>
        <taxon>lamiids</taxon>
        <taxon>Lamiales</taxon>
        <taxon>Lentibulariaceae</taxon>
        <taxon>Genlisea</taxon>
    </lineage>
</organism>
<evidence type="ECO:0008006" key="3">
    <source>
        <dbReference type="Google" id="ProtNLM"/>
    </source>
</evidence>
<reference evidence="1 2" key="1">
    <citation type="journal article" date="2013" name="BMC Genomics">
        <title>The miniature genome of a carnivorous plant Genlisea aurea contains a low number of genes and short non-coding sequences.</title>
        <authorList>
            <person name="Leushkin E.V."/>
            <person name="Sutormin R.A."/>
            <person name="Nabieva E.R."/>
            <person name="Penin A.A."/>
            <person name="Kondrashov A.S."/>
            <person name="Logacheva M.D."/>
        </authorList>
    </citation>
    <scope>NUCLEOTIDE SEQUENCE [LARGE SCALE GENOMIC DNA]</scope>
</reference>
<name>S8DNL5_9LAMI</name>
<dbReference type="InterPro" id="IPR052663">
    <property type="entry name" value="RF_glutamine_MTase_cyano"/>
</dbReference>
<gene>
    <name evidence="1" type="ORF">M569_10183</name>
</gene>
<proteinExistence type="predicted"/>
<evidence type="ECO:0000313" key="2">
    <source>
        <dbReference type="Proteomes" id="UP000015453"/>
    </source>
</evidence>
<accession>S8DNL5</accession>
<dbReference type="PANTHER" id="PTHR47441">
    <property type="match status" value="1"/>
</dbReference>